<evidence type="ECO:0000313" key="3">
    <source>
        <dbReference type="Proteomes" id="UP000198381"/>
    </source>
</evidence>
<comment type="caution">
    <text evidence="2">The sequence shown here is derived from an EMBL/GenBank/DDBJ whole genome shotgun (WGS) entry which is preliminary data.</text>
</comment>
<keyword evidence="1" id="KW-0732">Signal</keyword>
<dbReference type="EMBL" id="MUHD01000021">
    <property type="protein sequence ID" value="OXB07249.1"/>
    <property type="molecule type" value="Genomic_DNA"/>
</dbReference>
<proteinExistence type="predicted"/>
<accession>A0ABX4CTZ6</accession>
<evidence type="ECO:0000313" key="2">
    <source>
        <dbReference type="EMBL" id="OXB07249.1"/>
    </source>
</evidence>
<keyword evidence="3" id="KW-1185">Reference proteome</keyword>
<feature type="chain" id="PRO_5046483359" evidence="1">
    <location>
        <begin position="19"/>
        <end position="126"/>
    </location>
</feature>
<reference evidence="2 3" key="1">
    <citation type="submission" date="2016-11" db="EMBL/GenBank/DDBJ databases">
        <title>Whole genomes of Flavobacteriaceae.</title>
        <authorList>
            <person name="Stine C."/>
            <person name="Li C."/>
            <person name="Tadesse D."/>
        </authorList>
    </citation>
    <scope>NUCLEOTIDE SEQUENCE [LARGE SCALE GENOMIC DNA]</scope>
    <source>
        <strain evidence="2 3">CCUG 60112</strain>
    </source>
</reference>
<feature type="signal peptide" evidence="1">
    <location>
        <begin position="1"/>
        <end position="18"/>
    </location>
</feature>
<evidence type="ECO:0000256" key="1">
    <source>
        <dbReference type="SAM" id="SignalP"/>
    </source>
</evidence>
<gene>
    <name evidence="2" type="ORF">B0A81_12335</name>
</gene>
<dbReference type="RefSeq" id="WP_089058309.1">
    <property type="nucleotide sequence ID" value="NZ_MUHD01000021.1"/>
</dbReference>
<protein>
    <submittedName>
        <fullName evidence="2">Uncharacterized protein</fullName>
    </submittedName>
</protein>
<dbReference type="Proteomes" id="UP000198381">
    <property type="component" value="Unassembled WGS sequence"/>
</dbReference>
<name>A0ABX4CTZ6_9FLAO</name>
<sequence length="126" mass="13255">MKKAVLIMALFVFGISFGKTSNYAPLPKVSLEFLLKDSKYGPTYPRALYDKGGSDSCGGGINLGRTLYADTPLIIEGTQLYTDSTGNSSSKWTGATSTYYRLVAGTSSVTVSINSSGLVTAVTCGN</sequence>
<organism evidence="2 3">
    <name type="scientific">Flavobacterium plurextorum</name>
    <dbReference type="NCBI Taxonomy" id="1114867"/>
    <lineage>
        <taxon>Bacteria</taxon>
        <taxon>Pseudomonadati</taxon>
        <taxon>Bacteroidota</taxon>
        <taxon>Flavobacteriia</taxon>
        <taxon>Flavobacteriales</taxon>
        <taxon>Flavobacteriaceae</taxon>
        <taxon>Flavobacterium</taxon>
    </lineage>
</organism>